<feature type="compositionally biased region" description="Low complexity" evidence="1">
    <location>
        <begin position="85"/>
        <end position="101"/>
    </location>
</feature>
<dbReference type="GeneID" id="9591235"/>
<sequence>MDSGFPAIHTPVDMPRRASPPSDPPPRRPSLRVHLSPPALQDSDHPLTDSPTDIDSASHSTCAPKVDCADNIRDADNTANEDRPSVSASESEDSASPGSSPTDSTCSAPDWSGGSVAEHRPERILPGRDLPYNLRPLLPDNLDPNPSAPIHTIPQFDPNVRYTVHAGQCKFGFGEKVPLGWVRVIHPAGQPYFWNEEHNAVTLEWMPDSVVAKHVNRTLTYVAHQIEHWDGEPLPKDRQIVISLEPTPNATTDYAALYYIASPRYETIFWLAEYNLDWEIGLMLQAQLEPQMLGIYLKYQFYKHWDNFPDIQTVSRCQIRRWQMILENALADVRFSKTSTVNYNVDKLQEMIEMVHRMYSRASRAAARDKKKAEKDGKDKKDYKVKARAPKKPDLSVEGEWLPGRMMQHFYQDRFLNLYSQRGARVDRLQSVFGKSPGDIPKSWYIRILGLLLFRAPNNHLDELNQMWVDTVLSRKVWKKRVKALLSDWTEQRVLATILLTANMSFLSIDGPSPDGFTKVMCFLSVISSCAAFVLITALERRIRRIQKNIDLQAAQNWLQLLNNSKIGLEILAVLLGLPYGFTVWSIIFFCISFLSYCMDDVKSPTGITVGTIFGIHFIIVVWALWVSMEKRKPIQDHGQMPKVVFTKVAKASRSASRALSGPIRRMSTKAWQTTQRSLSFAIQQNGQDKNELPLYRRSTQLPPNGSIA</sequence>
<evidence type="ECO:0000313" key="3">
    <source>
        <dbReference type="EMBL" id="EFI94912.1"/>
    </source>
</evidence>
<organism evidence="4">
    <name type="scientific">Schizophyllum commune (strain H4-8 / FGSC 9210)</name>
    <name type="common">Split gill fungus</name>
    <dbReference type="NCBI Taxonomy" id="578458"/>
    <lineage>
        <taxon>Eukaryota</taxon>
        <taxon>Fungi</taxon>
        <taxon>Dikarya</taxon>
        <taxon>Basidiomycota</taxon>
        <taxon>Agaricomycotina</taxon>
        <taxon>Agaricomycetes</taxon>
        <taxon>Agaricomycetidae</taxon>
        <taxon>Agaricales</taxon>
        <taxon>Schizophyllaceae</taxon>
        <taxon>Schizophyllum</taxon>
    </lineage>
</organism>
<keyword evidence="4" id="KW-1185">Reference proteome</keyword>
<dbReference type="InParanoid" id="D8QCD7"/>
<name>D8QCD7_SCHCM</name>
<dbReference type="EMBL" id="GL377309">
    <property type="protein sequence ID" value="EFI94912.1"/>
    <property type="molecule type" value="Genomic_DNA"/>
</dbReference>
<dbReference type="OMA" id="SETANCH"/>
<dbReference type="eggNOG" id="ENOG502SKZI">
    <property type="taxonomic scope" value="Eukaryota"/>
</dbReference>
<feature type="compositionally biased region" description="Polar residues" evidence="1">
    <location>
        <begin position="49"/>
        <end position="61"/>
    </location>
</feature>
<feature type="transmembrane region" description="Helical" evidence="2">
    <location>
        <begin position="517"/>
        <end position="539"/>
    </location>
</feature>
<keyword evidence="2" id="KW-1133">Transmembrane helix</keyword>
<dbReference type="RefSeq" id="XP_003029815.1">
    <property type="nucleotide sequence ID" value="XM_003029769.1"/>
</dbReference>
<feature type="transmembrane region" description="Helical" evidence="2">
    <location>
        <begin position="571"/>
        <end position="595"/>
    </location>
</feature>
<dbReference type="OrthoDB" id="2657661at2759"/>
<evidence type="ECO:0000313" key="4">
    <source>
        <dbReference type="Proteomes" id="UP000007431"/>
    </source>
</evidence>
<reference evidence="3 4" key="1">
    <citation type="journal article" date="2010" name="Nat. Biotechnol.">
        <title>Genome sequence of the model mushroom Schizophyllum commune.</title>
        <authorList>
            <person name="Ohm R.A."/>
            <person name="de Jong J.F."/>
            <person name="Lugones L.G."/>
            <person name="Aerts A."/>
            <person name="Kothe E."/>
            <person name="Stajich J.E."/>
            <person name="de Vries R.P."/>
            <person name="Record E."/>
            <person name="Levasseur A."/>
            <person name="Baker S.E."/>
            <person name="Bartholomew K.A."/>
            <person name="Coutinho P.M."/>
            <person name="Erdmann S."/>
            <person name="Fowler T.J."/>
            <person name="Gathman A.C."/>
            <person name="Lombard V."/>
            <person name="Henrissat B."/>
            <person name="Knabe N."/>
            <person name="Kuees U."/>
            <person name="Lilly W.W."/>
            <person name="Lindquist E."/>
            <person name="Lucas S."/>
            <person name="Magnuson J.K."/>
            <person name="Piumi F."/>
            <person name="Raudaskoski M."/>
            <person name="Salamov A."/>
            <person name="Schmutz J."/>
            <person name="Schwarze F.W.M.R."/>
            <person name="vanKuyk P.A."/>
            <person name="Horton J.S."/>
            <person name="Grigoriev I.V."/>
            <person name="Woesten H.A.B."/>
        </authorList>
    </citation>
    <scope>NUCLEOTIDE SEQUENCE [LARGE SCALE GENOMIC DNA]</scope>
    <source>
        <strain evidence="4">H4-8 / FGSC 9210</strain>
    </source>
</reference>
<keyword evidence="2" id="KW-0472">Membrane</keyword>
<dbReference type="AlphaFoldDB" id="D8QCD7"/>
<proteinExistence type="predicted"/>
<feature type="transmembrane region" description="Helical" evidence="2">
    <location>
        <begin position="607"/>
        <end position="626"/>
    </location>
</feature>
<feature type="non-terminal residue" evidence="3">
    <location>
        <position position="709"/>
    </location>
</feature>
<dbReference type="HOGENOM" id="CLU_389405_0_0_1"/>
<feature type="region of interest" description="Disordered" evidence="1">
    <location>
        <begin position="1"/>
        <end position="128"/>
    </location>
</feature>
<dbReference type="Proteomes" id="UP000007431">
    <property type="component" value="Unassembled WGS sequence"/>
</dbReference>
<gene>
    <name evidence="3" type="ORF">SCHCODRAFT_111534</name>
</gene>
<protein>
    <recommendedName>
        <fullName evidence="5">WW domain-containing protein</fullName>
    </recommendedName>
</protein>
<evidence type="ECO:0000256" key="1">
    <source>
        <dbReference type="SAM" id="MobiDB-lite"/>
    </source>
</evidence>
<keyword evidence="2" id="KW-0812">Transmembrane</keyword>
<accession>D8QCD7</accession>
<evidence type="ECO:0008006" key="5">
    <source>
        <dbReference type="Google" id="ProtNLM"/>
    </source>
</evidence>
<feature type="compositionally biased region" description="Basic and acidic residues" evidence="1">
    <location>
        <begin position="366"/>
        <end position="389"/>
    </location>
</feature>
<feature type="compositionally biased region" description="Basic and acidic residues" evidence="1">
    <location>
        <begin position="117"/>
        <end position="126"/>
    </location>
</feature>
<dbReference type="VEuPathDB" id="FungiDB:SCHCODRAFT_02634849"/>
<feature type="region of interest" description="Disordered" evidence="1">
    <location>
        <begin position="363"/>
        <end position="389"/>
    </location>
</feature>
<feature type="compositionally biased region" description="Basic and acidic residues" evidence="1">
    <location>
        <begin position="67"/>
        <end position="84"/>
    </location>
</feature>
<dbReference type="KEGG" id="scm:SCHCO_02634849"/>
<evidence type="ECO:0000256" key="2">
    <source>
        <dbReference type="SAM" id="Phobius"/>
    </source>
</evidence>